<protein>
    <submittedName>
        <fullName evidence="1">Uncharacterized protein</fullName>
    </submittedName>
</protein>
<reference evidence="1 2" key="1">
    <citation type="journal article" date="2018" name="PLoS ONE">
        <title>The draft genome of Kipferlia bialata reveals reductive genome evolution in fornicate parasites.</title>
        <authorList>
            <person name="Tanifuji G."/>
            <person name="Takabayashi S."/>
            <person name="Kume K."/>
            <person name="Takagi M."/>
            <person name="Nakayama T."/>
            <person name="Kamikawa R."/>
            <person name="Inagaki Y."/>
            <person name="Hashimoto T."/>
        </authorList>
    </citation>
    <scope>NUCLEOTIDE SEQUENCE [LARGE SCALE GENOMIC DNA]</scope>
    <source>
        <strain evidence="1">NY0173</strain>
    </source>
</reference>
<organism evidence="1 2">
    <name type="scientific">Kipferlia bialata</name>
    <dbReference type="NCBI Taxonomy" id="797122"/>
    <lineage>
        <taxon>Eukaryota</taxon>
        <taxon>Metamonada</taxon>
        <taxon>Carpediemonas-like organisms</taxon>
        <taxon>Kipferlia</taxon>
    </lineage>
</organism>
<evidence type="ECO:0000313" key="1">
    <source>
        <dbReference type="EMBL" id="GIQ81049.1"/>
    </source>
</evidence>
<accession>A0A9K3CST8</accession>
<name>A0A9K3CST8_9EUKA</name>
<dbReference type="EMBL" id="BDIP01000295">
    <property type="protein sequence ID" value="GIQ81049.1"/>
    <property type="molecule type" value="Genomic_DNA"/>
</dbReference>
<evidence type="ECO:0000313" key="2">
    <source>
        <dbReference type="Proteomes" id="UP000265618"/>
    </source>
</evidence>
<dbReference type="AlphaFoldDB" id="A0A9K3CST8"/>
<sequence>MFELVDTPRGPFNGSPTSIYHGFIVDRPSVVASIRIMDYSVDTFRRLGQGDKALPSIVLQGNCLYVLSTLRSLTATLTGTHLPECTSCHLSVNAASGF</sequence>
<dbReference type="Proteomes" id="UP000265618">
    <property type="component" value="Unassembled WGS sequence"/>
</dbReference>
<keyword evidence="2" id="KW-1185">Reference proteome</keyword>
<comment type="caution">
    <text evidence="1">The sequence shown here is derived from an EMBL/GenBank/DDBJ whole genome shotgun (WGS) entry which is preliminary data.</text>
</comment>
<proteinExistence type="predicted"/>
<gene>
    <name evidence="1" type="ORF">KIPB_001943</name>
</gene>